<evidence type="ECO:0000313" key="3">
    <source>
        <dbReference type="Proteomes" id="UP000265520"/>
    </source>
</evidence>
<feature type="compositionally biased region" description="Basic and acidic residues" evidence="1">
    <location>
        <begin position="36"/>
        <end position="51"/>
    </location>
</feature>
<dbReference type="Proteomes" id="UP000265520">
    <property type="component" value="Unassembled WGS sequence"/>
</dbReference>
<feature type="region of interest" description="Disordered" evidence="1">
    <location>
        <begin position="1"/>
        <end position="94"/>
    </location>
</feature>
<comment type="caution">
    <text evidence="2">The sequence shown here is derived from an EMBL/GenBank/DDBJ whole genome shotgun (WGS) entry which is preliminary data.</text>
</comment>
<dbReference type="EMBL" id="LXQA010374122">
    <property type="protein sequence ID" value="MCI47578.1"/>
    <property type="molecule type" value="Genomic_DNA"/>
</dbReference>
<accession>A0A392SFC1</accession>
<reference evidence="2 3" key="1">
    <citation type="journal article" date="2018" name="Front. Plant Sci.">
        <title>Red Clover (Trifolium pratense) and Zigzag Clover (T. medium) - A Picture of Genomic Similarities and Differences.</title>
        <authorList>
            <person name="Dluhosova J."/>
            <person name="Istvanek J."/>
            <person name="Nedelnik J."/>
            <person name="Repkova J."/>
        </authorList>
    </citation>
    <scope>NUCLEOTIDE SEQUENCE [LARGE SCALE GENOMIC DNA]</scope>
    <source>
        <strain evidence="3">cv. 10/8</strain>
        <tissue evidence="2">Leaf</tissue>
    </source>
</reference>
<sequence>MVPAAPLEDIHGARRKRKVTKMSAEEQFAAKKIKMEKKTSEDKIDVATEGRTKKKHDVQESETESDEQPLIIKRKRSSVDSDEDRLKQIDQKMK</sequence>
<proteinExistence type="predicted"/>
<feature type="compositionally biased region" description="Basic and acidic residues" evidence="1">
    <location>
        <begin position="84"/>
        <end position="94"/>
    </location>
</feature>
<name>A0A392SFC1_9FABA</name>
<organism evidence="2 3">
    <name type="scientific">Trifolium medium</name>
    <dbReference type="NCBI Taxonomy" id="97028"/>
    <lineage>
        <taxon>Eukaryota</taxon>
        <taxon>Viridiplantae</taxon>
        <taxon>Streptophyta</taxon>
        <taxon>Embryophyta</taxon>
        <taxon>Tracheophyta</taxon>
        <taxon>Spermatophyta</taxon>
        <taxon>Magnoliopsida</taxon>
        <taxon>eudicotyledons</taxon>
        <taxon>Gunneridae</taxon>
        <taxon>Pentapetalae</taxon>
        <taxon>rosids</taxon>
        <taxon>fabids</taxon>
        <taxon>Fabales</taxon>
        <taxon>Fabaceae</taxon>
        <taxon>Papilionoideae</taxon>
        <taxon>50 kb inversion clade</taxon>
        <taxon>NPAAA clade</taxon>
        <taxon>Hologalegina</taxon>
        <taxon>IRL clade</taxon>
        <taxon>Trifolieae</taxon>
        <taxon>Trifolium</taxon>
    </lineage>
</organism>
<protein>
    <submittedName>
        <fullName evidence="2">Uncharacterized protein</fullName>
    </submittedName>
</protein>
<evidence type="ECO:0000313" key="2">
    <source>
        <dbReference type="EMBL" id="MCI47578.1"/>
    </source>
</evidence>
<dbReference type="AlphaFoldDB" id="A0A392SFC1"/>
<evidence type="ECO:0000256" key="1">
    <source>
        <dbReference type="SAM" id="MobiDB-lite"/>
    </source>
</evidence>
<feature type="non-terminal residue" evidence="2">
    <location>
        <position position="94"/>
    </location>
</feature>
<keyword evidence="3" id="KW-1185">Reference proteome</keyword>